<comment type="subcellular location">
    <subcellularLocation>
        <location evidence="1 12 13">Cytoplasm</location>
    </subcellularLocation>
</comment>
<dbReference type="Pfam" id="PF00271">
    <property type="entry name" value="Helicase_C"/>
    <property type="match status" value="1"/>
</dbReference>
<keyword evidence="18" id="KW-0378">Hydrolase</keyword>
<dbReference type="GO" id="GO:0016787">
    <property type="term" value="F:hydrolase activity"/>
    <property type="evidence" value="ECO:0007669"/>
    <property type="project" value="UniProtKB-KW"/>
</dbReference>
<dbReference type="PROSITE" id="PS51192">
    <property type="entry name" value="HELICASE_ATP_BIND_1"/>
    <property type="match status" value="1"/>
</dbReference>
<dbReference type="PANTHER" id="PTHR24029:SF0">
    <property type="entry name" value="UVRABC SYSTEM PROTEIN B"/>
    <property type="match status" value="1"/>
</dbReference>
<evidence type="ECO:0000256" key="14">
    <source>
        <dbReference type="SAM" id="Coils"/>
    </source>
</evidence>
<feature type="coiled-coil region" evidence="14">
    <location>
        <begin position="252"/>
        <end position="283"/>
    </location>
</feature>
<dbReference type="NCBIfam" id="NF003673">
    <property type="entry name" value="PRK05298.1"/>
    <property type="match status" value="1"/>
</dbReference>
<sequence length="661" mass="75732">MNEFKINSKFNPTGDQPEAIDSIVDGLKRGEHCQTLLGVTGSGKTFTMANIIERVQRPTLVLAHNKTLAAQLCSEFRDFFPDSAVEYFVSYYDYYQPEAYVPQTDTFIEKDASINDEIDKLRHSATAALFERRDVIIVASVSCIYGLGNPEEYKNLTISLREGMEKDRDEVIKKLIEIQYERNEINFVRGTFRVRGDVLDIFPAGSTSKAVRVEFFGDEIDRIREFDVLTGEILGARNHISIFPASHFATSYEKLEIAIKKIEQELEERLVELTSQDKLLEAQRLKQRTNFDIEMIREVGYCSGIENYSRILDGRQAGTPPQTLIDYFPEDLLIFIDESHVTLPQVRAMYAGDRSRKETLVDYGFRLPSAFDNRPLKFQEFEKKINQILFVSATPGPYEKEHSTNTAEQIIRPTGLLDPEIVIKPVKGQIDDLYGNIKGTIERGFRILVTTLTKKMAEDLTKYFKEMGIKTNYLHSDIDSIERMKVIRDLRMGEFDVLVGINLLREGLDIPEVALVAILDADKEGFLRSETSLIQTIGRAARNSESKVIMYADVITKSMDKAINETNRRRKIQMEYNEKHGIVPTSIKKEIRSILEVSMVAEEEAKYDSLEEAIEGSNENIQKLIDKYEIEMSQAAKDLQFERAAQLRDMIFKLKKQKTKK</sequence>
<dbReference type="InterPro" id="IPR027417">
    <property type="entry name" value="P-loop_NTPase"/>
</dbReference>
<dbReference type="InterPro" id="IPR041471">
    <property type="entry name" value="UvrB_inter"/>
</dbReference>
<keyword evidence="5 12" id="KW-0227">DNA damage</keyword>
<dbReference type="InterPro" id="IPR006935">
    <property type="entry name" value="Helicase/UvrB_N"/>
</dbReference>
<dbReference type="CDD" id="cd18790">
    <property type="entry name" value="SF2_C_UvrB"/>
    <property type="match status" value="1"/>
</dbReference>
<keyword evidence="8 12" id="KW-0267">Excision nuclease</keyword>
<evidence type="ECO:0000256" key="4">
    <source>
        <dbReference type="ARBA" id="ARBA00022741"/>
    </source>
</evidence>
<feature type="coiled-coil region" evidence="14">
    <location>
        <begin position="600"/>
        <end position="645"/>
    </location>
</feature>
<dbReference type="Pfam" id="PF02151">
    <property type="entry name" value="UVR"/>
    <property type="match status" value="1"/>
</dbReference>
<comment type="similarity">
    <text evidence="2 12 13">Belongs to the UvrB family.</text>
</comment>
<dbReference type="EMBL" id="JBJHZZ010000005">
    <property type="protein sequence ID" value="MFL0247243.1"/>
    <property type="molecule type" value="Genomic_DNA"/>
</dbReference>
<feature type="domain" description="Helicase ATP-binding" evidence="16">
    <location>
        <begin position="25"/>
        <end position="182"/>
    </location>
</feature>
<dbReference type="RefSeq" id="WP_406769696.1">
    <property type="nucleotide sequence ID" value="NZ_JBJHZZ010000005.1"/>
</dbReference>
<proteinExistence type="inferred from homology"/>
<evidence type="ECO:0000256" key="5">
    <source>
        <dbReference type="ARBA" id="ARBA00022763"/>
    </source>
</evidence>
<keyword evidence="3 12" id="KW-0963">Cytoplasm</keyword>
<evidence type="ECO:0000256" key="9">
    <source>
        <dbReference type="ARBA" id="ARBA00023204"/>
    </source>
</evidence>
<dbReference type="InterPro" id="IPR001943">
    <property type="entry name" value="UVR_dom"/>
</dbReference>
<evidence type="ECO:0000256" key="8">
    <source>
        <dbReference type="ARBA" id="ARBA00022881"/>
    </source>
</evidence>
<dbReference type="InterPro" id="IPR024759">
    <property type="entry name" value="UvrB_YAD/RRR_dom"/>
</dbReference>
<evidence type="ECO:0000259" key="16">
    <source>
        <dbReference type="PROSITE" id="PS51192"/>
    </source>
</evidence>
<organism evidence="18 19">
    <name type="scientific">Candidatus Clostridium stratigraminis</name>
    <dbReference type="NCBI Taxonomy" id="3381661"/>
    <lineage>
        <taxon>Bacteria</taxon>
        <taxon>Bacillati</taxon>
        <taxon>Bacillota</taxon>
        <taxon>Clostridia</taxon>
        <taxon>Eubacteriales</taxon>
        <taxon>Clostridiaceae</taxon>
        <taxon>Clostridium</taxon>
    </lineage>
</organism>
<keyword evidence="9 12" id="KW-0234">DNA repair</keyword>
<keyword evidence="4 12" id="KW-0547">Nucleotide-binding</keyword>
<evidence type="ECO:0000256" key="12">
    <source>
        <dbReference type="HAMAP-Rule" id="MF_00204"/>
    </source>
</evidence>
<keyword evidence="14" id="KW-0175">Coiled coil</keyword>
<comment type="domain">
    <text evidence="12">The beta-hairpin motif is involved in DNA binding.</text>
</comment>
<dbReference type="NCBIfam" id="TIGR00631">
    <property type="entry name" value="uvrb"/>
    <property type="match status" value="1"/>
</dbReference>
<keyword evidence="19" id="KW-1185">Reference proteome</keyword>
<gene>
    <name evidence="12 18" type="primary">uvrB</name>
    <name evidence="18" type="ORF">ACJDUG_09680</name>
</gene>
<dbReference type="InterPro" id="IPR014001">
    <property type="entry name" value="Helicase_ATP-bd"/>
</dbReference>
<feature type="domain" description="UVR" evidence="15">
    <location>
        <begin position="622"/>
        <end position="657"/>
    </location>
</feature>
<evidence type="ECO:0000256" key="6">
    <source>
        <dbReference type="ARBA" id="ARBA00022769"/>
    </source>
</evidence>
<dbReference type="PANTHER" id="PTHR24029">
    <property type="entry name" value="UVRABC SYSTEM PROTEIN B"/>
    <property type="match status" value="1"/>
</dbReference>
<evidence type="ECO:0000256" key="3">
    <source>
        <dbReference type="ARBA" id="ARBA00022490"/>
    </source>
</evidence>
<evidence type="ECO:0000259" key="17">
    <source>
        <dbReference type="PROSITE" id="PS51194"/>
    </source>
</evidence>
<dbReference type="Gene3D" id="3.40.50.300">
    <property type="entry name" value="P-loop containing nucleotide triphosphate hydrolases"/>
    <property type="match status" value="3"/>
</dbReference>
<dbReference type="Gene3D" id="4.10.860.10">
    <property type="entry name" value="UVR domain"/>
    <property type="match status" value="1"/>
</dbReference>
<evidence type="ECO:0000256" key="1">
    <source>
        <dbReference type="ARBA" id="ARBA00004496"/>
    </source>
</evidence>
<dbReference type="PROSITE" id="PS51194">
    <property type="entry name" value="HELICASE_CTER"/>
    <property type="match status" value="1"/>
</dbReference>
<dbReference type="HAMAP" id="MF_00204">
    <property type="entry name" value="UvrB"/>
    <property type="match status" value="1"/>
</dbReference>
<comment type="function">
    <text evidence="12">The UvrABC repair system catalyzes the recognition and processing of DNA lesions. A damage recognition complex composed of 2 UvrA and 2 UvrB subunits scans DNA for abnormalities. Upon binding of the UvrA(2)B(2) complex to a putative damaged site, the DNA wraps around one UvrB monomer. DNA wrap is dependent on ATP binding by UvrB and probably causes local melting of the DNA helix, facilitating insertion of UvrB beta-hairpin between the DNA strands. Then UvrB probes one DNA strand for the presence of a lesion. If a lesion is found the UvrA subunits dissociate and the UvrB-DNA preincision complex is formed. This complex is subsequently bound by UvrC and the second UvrB is released. If no lesion is found, the DNA wraps around the other UvrB subunit that will check the other stand for damage.</text>
</comment>
<dbReference type="Pfam" id="PF12344">
    <property type="entry name" value="UvrB"/>
    <property type="match status" value="1"/>
</dbReference>
<dbReference type="Proteomes" id="UP001623591">
    <property type="component" value="Unassembled WGS sequence"/>
</dbReference>
<dbReference type="Pfam" id="PF17757">
    <property type="entry name" value="UvrB_inter"/>
    <property type="match status" value="1"/>
</dbReference>
<protein>
    <recommendedName>
        <fullName evidence="11 12">UvrABC system protein B</fullName>
        <shortName evidence="12">Protein UvrB</shortName>
    </recommendedName>
    <alternativeName>
        <fullName evidence="12">Excinuclease ABC subunit B</fullName>
    </alternativeName>
</protein>
<dbReference type="CDD" id="cd17916">
    <property type="entry name" value="DEXHc_UvrB"/>
    <property type="match status" value="1"/>
</dbReference>
<evidence type="ECO:0000256" key="11">
    <source>
        <dbReference type="ARBA" id="ARBA00029504"/>
    </source>
</evidence>
<evidence type="ECO:0000313" key="18">
    <source>
        <dbReference type="EMBL" id="MFL0247243.1"/>
    </source>
</evidence>
<reference evidence="18 19" key="1">
    <citation type="submission" date="2024-11" db="EMBL/GenBank/DDBJ databases">
        <authorList>
            <person name="Heng Y.C."/>
            <person name="Lim A.C.H."/>
            <person name="Lee J.K.Y."/>
            <person name="Kittelmann S."/>
        </authorList>
    </citation>
    <scope>NUCLEOTIDE SEQUENCE [LARGE SCALE GENOMIC DNA]</scope>
    <source>
        <strain evidence="18 19">WILCCON 0185</strain>
    </source>
</reference>
<evidence type="ECO:0000256" key="10">
    <source>
        <dbReference type="ARBA" id="ARBA00026033"/>
    </source>
</evidence>
<feature type="domain" description="Helicase C-terminal" evidence="17">
    <location>
        <begin position="429"/>
        <end position="591"/>
    </location>
</feature>
<comment type="subunit">
    <text evidence="10 12 13">Forms a heterotetramer with UvrA during the search for lesions. Interacts with UvrC in an incision complex.</text>
</comment>
<keyword evidence="12 13" id="KW-0742">SOS response</keyword>
<comment type="caution">
    <text evidence="18">The sequence shown here is derived from an EMBL/GenBank/DDBJ whole genome shotgun (WGS) entry which is preliminary data.</text>
</comment>
<dbReference type="SUPFAM" id="SSF46600">
    <property type="entry name" value="C-terminal UvrC-binding domain of UvrB"/>
    <property type="match status" value="1"/>
</dbReference>
<dbReference type="PROSITE" id="PS50151">
    <property type="entry name" value="UVR"/>
    <property type="match status" value="1"/>
</dbReference>
<keyword evidence="7 12" id="KW-0067">ATP-binding</keyword>
<evidence type="ECO:0000256" key="7">
    <source>
        <dbReference type="ARBA" id="ARBA00022840"/>
    </source>
</evidence>
<dbReference type="SMART" id="SM00487">
    <property type="entry name" value="DEXDc"/>
    <property type="match status" value="1"/>
</dbReference>
<dbReference type="InterPro" id="IPR036876">
    <property type="entry name" value="UVR_dom_sf"/>
</dbReference>
<evidence type="ECO:0000256" key="13">
    <source>
        <dbReference type="RuleBase" id="RU003587"/>
    </source>
</evidence>
<name>A0ABW8T3Z9_9CLOT</name>
<dbReference type="InterPro" id="IPR001650">
    <property type="entry name" value="Helicase_C-like"/>
</dbReference>
<evidence type="ECO:0000256" key="2">
    <source>
        <dbReference type="ARBA" id="ARBA00008533"/>
    </source>
</evidence>
<accession>A0ABW8T3Z9</accession>
<feature type="binding site" evidence="12">
    <location>
        <begin position="38"/>
        <end position="45"/>
    </location>
    <ligand>
        <name>ATP</name>
        <dbReference type="ChEBI" id="CHEBI:30616"/>
    </ligand>
</feature>
<dbReference type="Pfam" id="PF04851">
    <property type="entry name" value="ResIII"/>
    <property type="match status" value="1"/>
</dbReference>
<evidence type="ECO:0000259" key="15">
    <source>
        <dbReference type="PROSITE" id="PS50151"/>
    </source>
</evidence>
<feature type="short sequence motif" description="Beta-hairpin" evidence="12">
    <location>
        <begin position="91"/>
        <end position="114"/>
    </location>
</feature>
<evidence type="ECO:0000313" key="19">
    <source>
        <dbReference type="Proteomes" id="UP001623591"/>
    </source>
</evidence>
<dbReference type="InterPro" id="IPR004807">
    <property type="entry name" value="UvrB"/>
</dbReference>
<dbReference type="SUPFAM" id="SSF52540">
    <property type="entry name" value="P-loop containing nucleoside triphosphate hydrolases"/>
    <property type="match status" value="2"/>
</dbReference>
<dbReference type="SMART" id="SM00490">
    <property type="entry name" value="HELICc"/>
    <property type="match status" value="1"/>
</dbReference>
<keyword evidence="6 12" id="KW-0228">DNA excision</keyword>